<dbReference type="InterPro" id="IPR000242">
    <property type="entry name" value="PTP_cat"/>
</dbReference>
<sequence>MSSPKDFRAESVKDNEGSDSEAEDLNFRETLPSSSRKNTPRSKVSDNKVNSEKVKLPLQNFPDNDYEDFSEAPSESDGNSSMWTARGHLRRDRWSTEDEEGAGPSQAASPLLSDTHTIVSEGELDQLAQIRPLIFNLHEQSAIKDCLKMLEKKTAAFAIMQEEFMALELKNLPGEFNSGNHPLNRAKNRYRDILPYDSTRVPLGKNKDYINASYIRIVNCGEEYFYIATQGPLLSTIDDFWQMVLENNSNVIAMVTREVEDGVIKCYHYWPISLKKPLELKHFRVSLENYQILKYFIIRKFQVVEKSTGTSHSVKQLQFTKWPDHDTPASADSFIKYVRYARKSHLTGPMVVHCSAGIGRTGVFLCADVVFCAIVKNHSFNIMDIVAQMREQRSGMVQTKEQYHFCYSIVLEVLRKLLTLD</sequence>
<dbReference type="SMART" id="SM00194">
    <property type="entry name" value="PTPc"/>
    <property type="match status" value="1"/>
</dbReference>
<gene>
    <name evidence="6" type="primary">PTPN20</name>
</gene>
<dbReference type="Proteomes" id="UP000008225">
    <property type="component" value="Chromosome 12"/>
</dbReference>
<dbReference type="GeneID" id="100393818"/>
<evidence type="ECO:0000256" key="2">
    <source>
        <dbReference type="ARBA" id="ARBA00023242"/>
    </source>
</evidence>
<dbReference type="InterPro" id="IPR052074">
    <property type="entry name" value="NonRcpt_TyrProt_Phosphatase"/>
</dbReference>
<dbReference type="RefSeq" id="XP_054098839.1">
    <property type="nucleotide sequence ID" value="XM_054242864.1"/>
</dbReference>
<dbReference type="Pfam" id="PF00102">
    <property type="entry name" value="Y_phosphatase"/>
    <property type="match status" value="1"/>
</dbReference>
<feature type="compositionally biased region" description="Basic and acidic residues" evidence="3">
    <location>
        <begin position="43"/>
        <end position="55"/>
    </location>
</feature>
<dbReference type="OMA" id="TQMRKQR"/>
<dbReference type="InterPro" id="IPR003595">
    <property type="entry name" value="Tyr_Pase_cat"/>
</dbReference>
<dbReference type="PROSITE" id="PS00383">
    <property type="entry name" value="TYR_PHOSPHATASE_1"/>
    <property type="match status" value="1"/>
</dbReference>
<dbReference type="RefSeq" id="XP_054098840.1">
    <property type="nucleotide sequence ID" value="XM_054242865.1"/>
</dbReference>
<reference evidence="6" key="3">
    <citation type="submission" date="2025-09" db="UniProtKB">
        <authorList>
            <consortium name="Ensembl"/>
        </authorList>
    </citation>
    <scope>IDENTIFICATION</scope>
</reference>
<comment type="subcellular location">
    <subcellularLocation>
        <location evidence="1">Nucleus</location>
    </subcellularLocation>
</comment>
<keyword evidence="7" id="KW-1185">Reference proteome</keyword>
<dbReference type="PROSITE" id="PS50055">
    <property type="entry name" value="TYR_PHOSPHATASE_PTP"/>
    <property type="match status" value="1"/>
</dbReference>
<feature type="compositionally biased region" description="Basic and acidic residues" evidence="3">
    <location>
        <begin position="1"/>
        <end position="16"/>
    </location>
</feature>
<name>F6XAS4_CALJA</name>
<evidence type="ECO:0000256" key="1">
    <source>
        <dbReference type="ARBA" id="ARBA00004123"/>
    </source>
</evidence>
<dbReference type="PROSITE" id="PS50056">
    <property type="entry name" value="TYR_PHOSPHATASE_2"/>
    <property type="match status" value="1"/>
</dbReference>
<dbReference type="GeneTree" id="ENSGT00940000160066"/>
<dbReference type="RefSeq" id="XP_035123652.1">
    <property type="nucleotide sequence ID" value="XM_035267761.2"/>
</dbReference>
<dbReference type="RefSeq" id="XP_035123654.1">
    <property type="nucleotide sequence ID" value="XM_035267763.1"/>
</dbReference>
<dbReference type="GO" id="GO:0005634">
    <property type="term" value="C:nucleus"/>
    <property type="evidence" value="ECO:0007669"/>
    <property type="project" value="UniProtKB-SubCell"/>
</dbReference>
<dbReference type="SMART" id="SM00404">
    <property type="entry name" value="PTPc_motif"/>
    <property type="match status" value="1"/>
</dbReference>
<dbReference type="PANTHER" id="PTHR46900">
    <property type="entry name" value="TYROSINE-PROTEIN PHOSPHATASE NON-RECEPTOR TYPE 13"/>
    <property type="match status" value="1"/>
</dbReference>
<evidence type="ECO:0000313" key="6">
    <source>
        <dbReference type="Ensembl" id="ENSCJAP00000025092.4"/>
    </source>
</evidence>
<dbReference type="PRINTS" id="PR00700">
    <property type="entry name" value="PRTYPHPHTASE"/>
</dbReference>
<proteinExistence type="predicted"/>
<dbReference type="RefSeq" id="XP_035123648.1">
    <property type="nucleotide sequence ID" value="XM_035267757.2"/>
</dbReference>
<dbReference type="InterPro" id="IPR000387">
    <property type="entry name" value="Tyr_Pase_dom"/>
</dbReference>
<dbReference type="FunFam" id="3.90.190.10:FF:000087">
    <property type="entry name" value="Tyrosine-protein phosphatase non-receptor type 20"/>
    <property type="match status" value="1"/>
</dbReference>
<feature type="domain" description="Tyrosine-protein phosphatase" evidence="4">
    <location>
        <begin position="160"/>
        <end position="413"/>
    </location>
</feature>
<feature type="region of interest" description="Disordered" evidence="3">
    <location>
        <begin position="1"/>
        <end position="112"/>
    </location>
</feature>
<reference evidence="6" key="2">
    <citation type="submission" date="2025-08" db="UniProtKB">
        <authorList>
            <consortium name="Ensembl"/>
        </authorList>
    </citation>
    <scope>IDENTIFICATION</scope>
</reference>
<feature type="domain" description="Tyrosine specific protein phosphatases" evidence="5">
    <location>
        <begin position="332"/>
        <end position="404"/>
    </location>
</feature>
<accession>F6XAS4</accession>
<evidence type="ECO:0000313" key="7">
    <source>
        <dbReference type="Proteomes" id="UP000008225"/>
    </source>
</evidence>
<dbReference type="RefSeq" id="XP_035123649.1">
    <property type="nucleotide sequence ID" value="XM_035267758.1"/>
</dbReference>
<dbReference type="RefSeq" id="XP_035123646.1">
    <property type="nucleotide sequence ID" value="XM_035267755.1"/>
</dbReference>
<evidence type="ECO:0000256" key="3">
    <source>
        <dbReference type="SAM" id="MobiDB-lite"/>
    </source>
</evidence>
<protein>
    <submittedName>
        <fullName evidence="6">Protein tyrosine phosphatase non-receptor type 20</fullName>
    </submittedName>
</protein>
<reference evidence="6" key="1">
    <citation type="submission" date="2009-03" db="EMBL/GenBank/DDBJ databases">
        <authorList>
            <person name="Warren W."/>
            <person name="Ye L."/>
            <person name="Minx P."/>
            <person name="Worley K."/>
            <person name="Gibbs R."/>
            <person name="Wilson R.K."/>
        </authorList>
    </citation>
    <scope>NUCLEOTIDE SEQUENCE [LARGE SCALE GENOMIC DNA]</scope>
</reference>
<dbReference type="HOGENOM" id="CLU_001645_9_5_1"/>
<dbReference type="RefSeq" id="XP_035123645.1">
    <property type="nucleotide sequence ID" value="XM_035267754.1"/>
</dbReference>
<evidence type="ECO:0000259" key="4">
    <source>
        <dbReference type="PROSITE" id="PS50055"/>
    </source>
</evidence>
<dbReference type="CTD" id="26095"/>
<dbReference type="RefSeq" id="XP_035123651.1">
    <property type="nucleotide sequence ID" value="XM_035267760.1"/>
</dbReference>
<dbReference type="InterPro" id="IPR016130">
    <property type="entry name" value="Tyr_Pase_AS"/>
</dbReference>
<dbReference type="PANTHER" id="PTHR46900:SF4">
    <property type="entry name" value="FERM AND PDZ DOMAIN CONTAINING 2"/>
    <property type="match status" value="1"/>
</dbReference>
<keyword evidence="2" id="KW-0539">Nucleus</keyword>
<dbReference type="InterPro" id="IPR029021">
    <property type="entry name" value="Prot-tyrosine_phosphatase-like"/>
</dbReference>
<dbReference type="SUPFAM" id="SSF52799">
    <property type="entry name" value="(Phosphotyrosine protein) phosphatases II"/>
    <property type="match status" value="1"/>
</dbReference>
<dbReference type="GO" id="GO:0004725">
    <property type="term" value="F:protein tyrosine phosphatase activity"/>
    <property type="evidence" value="ECO:0007669"/>
    <property type="project" value="InterPro"/>
</dbReference>
<dbReference type="Gene3D" id="3.90.190.10">
    <property type="entry name" value="Protein tyrosine phosphatase superfamily"/>
    <property type="match status" value="1"/>
</dbReference>
<dbReference type="GO" id="GO:0034451">
    <property type="term" value="C:centriolar satellite"/>
    <property type="evidence" value="ECO:0007669"/>
    <property type="project" value="Ensembl"/>
</dbReference>
<evidence type="ECO:0000259" key="5">
    <source>
        <dbReference type="PROSITE" id="PS50056"/>
    </source>
</evidence>
<organism evidence="6 7">
    <name type="scientific">Callithrix jacchus</name>
    <name type="common">White-tufted-ear marmoset</name>
    <name type="synonym">Simia Jacchus</name>
    <dbReference type="NCBI Taxonomy" id="9483"/>
    <lineage>
        <taxon>Eukaryota</taxon>
        <taxon>Metazoa</taxon>
        <taxon>Chordata</taxon>
        <taxon>Craniata</taxon>
        <taxon>Vertebrata</taxon>
        <taxon>Euteleostomi</taxon>
        <taxon>Mammalia</taxon>
        <taxon>Eutheria</taxon>
        <taxon>Euarchontoglires</taxon>
        <taxon>Primates</taxon>
        <taxon>Haplorrhini</taxon>
        <taxon>Platyrrhini</taxon>
        <taxon>Cebidae</taxon>
        <taxon>Callitrichinae</taxon>
        <taxon>Callithrix</taxon>
        <taxon>Callithrix</taxon>
    </lineage>
</organism>
<dbReference type="AlphaFoldDB" id="F6XAS4"/>
<dbReference type="Ensembl" id="ENSCJAT00000026520.5">
    <property type="protein sequence ID" value="ENSCJAP00000025092.4"/>
    <property type="gene ID" value="ENSCJAG00000013632.5"/>
</dbReference>